<organism evidence="2 3">
    <name type="scientific">Boseongicola aestuarii</name>
    <dbReference type="NCBI Taxonomy" id="1470561"/>
    <lineage>
        <taxon>Bacteria</taxon>
        <taxon>Pseudomonadati</taxon>
        <taxon>Pseudomonadota</taxon>
        <taxon>Alphaproteobacteria</taxon>
        <taxon>Rhodobacterales</taxon>
        <taxon>Paracoccaceae</taxon>
        <taxon>Boseongicola</taxon>
    </lineage>
</organism>
<keyword evidence="1" id="KW-0472">Membrane</keyword>
<evidence type="ECO:0000313" key="2">
    <source>
        <dbReference type="EMBL" id="SMX23376.1"/>
    </source>
</evidence>
<protein>
    <submittedName>
        <fullName evidence="2">Uncharacterized protein</fullName>
    </submittedName>
</protein>
<proteinExistence type="predicted"/>
<keyword evidence="3" id="KW-1185">Reference proteome</keyword>
<feature type="transmembrane region" description="Helical" evidence="1">
    <location>
        <begin position="165"/>
        <end position="186"/>
    </location>
</feature>
<name>A0A238IYA8_9RHOB</name>
<feature type="transmembrane region" description="Helical" evidence="1">
    <location>
        <begin position="120"/>
        <end position="145"/>
    </location>
</feature>
<dbReference type="EMBL" id="FXXQ01000004">
    <property type="protein sequence ID" value="SMX23376.1"/>
    <property type="molecule type" value="Genomic_DNA"/>
</dbReference>
<dbReference type="AlphaFoldDB" id="A0A238IYA8"/>
<dbReference type="Proteomes" id="UP000201838">
    <property type="component" value="Unassembled WGS sequence"/>
</dbReference>
<accession>A0A238IYA8</accession>
<sequence length="291" mass="33520">MYSLEGHLSIADINRDISRRIYVELKQEQTDFSSLRQKARHQIIDFLHWVERGKVVGPNGQLLTVGPVFLTSIDGETDRPTLFSAVSGLVGNEWPSIYRESEKELSFISGIFRPFQYVQLATTITFSLLAVFWLMPGTFFILDWFFPRLEGSMNDLDSWKFSLPYWLGLSAISLLAFSALQLIGMVRRHRSSESGDLDDLRGFALMFEEARYTEYLNIVADDEEEIEPSNAEKAVARQIVDAFDRGEKFTRSEFLDLKTSHGMRTRAFGRAWERAREERPKIGRPGRRTKS</sequence>
<keyword evidence="1" id="KW-0812">Transmembrane</keyword>
<evidence type="ECO:0000256" key="1">
    <source>
        <dbReference type="SAM" id="Phobius"/>
    </source>
</evidence>
<keyword evidence="1" id="KW-1133">Transmembrane helix</keyword>
<gene>
    <name evidence="2" type="ORF">BOA8489_01482</name>
</gene>
<dbReference type="RefSeq" id="WP_141138255.1">
    <property type="nucleotide sequence ID" value="NZ_FXXQ01000004.1"/>
</dbReference>
<reference evidence="2 3" key="1">
    <citation type="submission" date="2017-05" db="EMBL/GenBank/DDBJ databases">
        <authorList>
            <person name="Song R."/>
            <person name="Chenine A.L."/>
            <person name="Ruprecht R.M."/>
        </authorList>
    </citation>
    <scope>NUCLEOTIDE SEQUENCE [LARGE SCALE GENOMIC DNA]</scope>
    <source>
        <strain evidence="2 3">CECT 8489</strain>
    </source>
</reference>
<evidence type="ECO:0000313" key="3">
    <source>
        <dbReference type="Proteomes" id="UP000201838"/>
    </source>
</evidence>